<dbReference type="FunFam" id="3.30.230.10:FF:000001">
    <property type="entry name" value="30S ribosomal protein S9"/>
    <property type="match status" value="1"/>
</dbReference>
<dbReference type="GO" id="GO:0003723">
    <property type="term" value="F:RNA binding"/>
    <property type="evidence" value="ECO:0007669"/>
    <property type="project" value="TreeGrafter"/>
</dbReference>
<dbReference type="HAMAP" id="MF_00532_B">
    <property type="entry name" value="Ribosomal_uS9_B"/>
    <property type="match status" value="1"/>
</dbReference>
<sequence>MNQPELSYYGTGRRKSSVARVTLKHGNGQFKINNRVAKEYLKSDILIKDALQPLSITNTVSEFNIRVNAHGGGISGQAGAIRLGIARALLKVSADYRPGLKVAGMLTRDARAKERKKFGLRKARRARQFSKR</sequence>
<dbReference type="Proteomes" id="UP000215452">
    <property type="component" value="Chromosome"/>
</dbReference>
<dbReference type="InterPro" id="IPR014721">
    <property type="entry name" value="Ribsml_uS5_D2-typ_fold_subgr"/>
</dbReference>
<dbReference type="InterPro" id="IPR023035">
    <property type="entry name" value="Ribosomal_uS9_bac/plastid"/>
</dbReference>
<keyword evidence="3 5" id="KW-0687">Ribonucleoprotein</keyword>
<gene>
    <name evidence="5 7" type="primary">rpsI</name>
    <name evidence="7" type="ORF">CIB43_00126</name>
    <name evidence="8" type="ORF">FEF30_00195</name>
</gene>
<dbReference type="PROSITE" id="PS00360">
    <property type="entry name" value="RIBOSOMAL_S9"/>
    <property type="match status" value="1"/>
</dbReference>
<evidence type="ECO:0000256" key="1">
    <source>
        <dbReference type="ARBA" id="ARBA00005251"/>
    </source>
</evidence>
<evidence type="ECO:0000313" key="9">
    <source>
        <dbReference type="Proteomes" id="UP000215452"/>
    </source>
</evidence>
<dbReference type="NCBIfam" id="NF001099">
    <property type="entry name" value="PRK00132.1"/>
    <property type="match status" value="1"/>
</dbReference>
<protein>
    <recommendedName>
        <fullName evidence="4 5">Small ribosomal subunit protein uS9</fullName>
    </recommendedName>
</protein>
<dbReference type="InterPro" id="IPR020568">
    <property type="entry name" value="Ribosomal_Su5_D2-typ_SF"/>
</dbReference>
<comment type="similarity">
    <text evidence="1 5 6">Belongs to the universal ribosomal protein uS9 family.</text>
</comment>
<dbReference type="OMA" id="KFQFSKR"/>
<dbReference type="PANTHER" id="PTHR21569">
    <property type="entry name" value="RIBOSOMAL PROTEIN S9"/>
    <property type="match status" value="1"/>
</dbReference>
<dbReference type="RefSeq" id="WP_011206502.1">
    <property type="nucleotide sequence ID" value="NZ_CP038641.1"/>
</dbReference>
<dbReference type="PANTHER" id="PTHR21569:SF1">
    <property type="entry name" value="SMALL RIBOSOMAL SUBUNIT PROTEIN US9M"/>
    <property type="match status" value="1"/>
</dbReference>
<name>A0A223M908_MESHO</name>
<accession>A0A223M908</accession>
<dbReference type="GO" id="GO:0022627">
    <property type="term" value="C:cytosolic small ribosomal subunit"/>
    <property type="evidence" value="ECO:0007669"/>
    <property type="project" value="TreeGrafter"/>
</dbReference>
<dbReference type="InterPro" id="IPR000754">
    <property type="entry name" value="Ribosomal_uS9"/>
</dbReference>
<evidence type="ECO:0000256" key="5">
    <source>
        <dbReference type="HAMAP-Rule" id="MF_00532"/>
    </source>
</evidence>
<evidence type="ECO:0000313" key="8">
    <source>
        <dbReference type="EMBL" id="MCI8283018.1"/>
    </source>
</evidence>
<dbReference type="GeneID" id="41334953"/>
<dbReference type="SMR" id="A0A223M908"/>
<dbReference type="GO" id="GO:0003735">
    <property type="term" value="F:structural constituent of ribosome"/>
    <property type="evidence" value="ECO:0007669"/>
    <property type="project" value="InterPro"/>
</dbReference>
<dbReference type="InterPro" id="IPR020574">
    <property type="entry name" value="Ribosomal_uS9_CS"/>
</dbReference>
<evidence type="ECO:0000256" key="4">
    <source>
        <dbReference type="ARBA" id="ARBA00035259"/>
    </source>
</evidence>
<dbReference type="AlphaFoldDB" id="A0A223M908"/>
<reference evidence="7 9" key="1">
    <citation type="submission" date="2017-08" db="EMBL/GenBank/DDBJ databases">
        <title>The complete genome sequence of a Mycoplasma hyopneumoniae isolate in Korea.</title>
        <authorList>
            <person name="Han J."/>
            <person name="Lee N."/>
        </authorList>
    </citation>
    <scope>NUCLEOTIDE SEQUENCE [LARGE SCALE GENOMIC DNA]</scope>
    <source>
        <strain evidence="7 9">KM014</strain>
    </source>
</reference>
<evidence type="ECO:0000313" key="7">
    <source>
        <dbReference type="EMBL" id="ASU14039.1"/>
    </source>
</evidence>
<evidence type="ECO:0000256" key="2">
    <source>
        <dbReference type="ARBA" id="ARBA00022980"/>
    </source>
</evidence>
<dbReference type="SUPFAM" id="SSF54211">
    <property type="entry name" value="Ribosomal protein S5 domain 2-like"/>
    <property type="match status" value="1"/>
</dbReference>
<dbReference type="EMBL" id="VBRW01000001">
    <property type="protein sequence ID" value="MCI8283018.1"/>
    <property type="molecule type" value="Genomic_DNA"/>
</dbReference>
<organism evidence="7 9">
    <name type="scientific">Mesomycoplasma hyopneumoniae</name>
    <name type="common">Mycoplasma hyopneumoniae</name>
    <dbReference type="NCBI Taxonomy" id="2099"/>
    <lineage>
        <taxon>Bacteria</taxon>
        <taxon>Bacillati</taxon>
        <taxon>Mycoplasmatota</taxon>
        <taxon>Mycoplasmoidales</taxon>
        <taxon>Metamycoplasmataceae</taxon>
        <taxon>Mesomycoplasma</taxon>
    </lineage>
</organism>
<dbReference type="Gene3D" id="3.30.230.10">
    <property type="match status" value="1"/>
</dbReference>
<dbReference type="EMBL" id="CP022714">
    <property type="protein sequence ID" value="ASU14039.1"/>
    <property type="molecule type" value="Genomic_DNA"/>
</dbReference>
<keyword evidence="2 5" id="KW-0689">Ribosomal protein</keyword>
<proteinExistence type="inferred from homology"/>
<dbReference type="GO" id="GO:0006412">
    <property type="term" value="P:translation"/>
    <property type="evidence" value="ECO:0007669"/>
    <property type="project" value="UniProtKB-UniRule"/>
</dbReference>
<evidence type="ECO:0000313" key="10">
    <source>
        <dbReference type="Proteomes" id="UP001203104"/>
    </source>
</evidence>
<dbReference type="Proteomes" id="UP001203104">
    <property type="component" value="Unassembled WGS sequence"/>
</dbReference>
<evidence type="ECO:0000256" key="3">
    <source>
        <dbReference type="ARBA" id="ARBA00023274"/>
    </source>
</evidence>
<reference evidence="8 10" key="2">
    <citation type="submission" date="2019-05" db="EMBL/GenBank/DDBJ databases">
        <title>Genome sequencing and assembly of Mycoplasma hyopneumoniae strains UFV01 and UFV02.</title>
        <authorList>
            <person name="De Souza L.F."/>
            <person name="Gonzaga N.F."/>
            <person name="Santos M.R."/>
            <person name="Deeney A.S."/>
            <person name="Vidigal P.M.P."/>
            <person name="Moreira M.A.S."/>
            <person name="Fietto J.R.L."/>
            <person name="Bressan G.C."/>
            <person name="Rycroft A.N."/>
            <person name="Silva Junior A."/>
        </authorList>
    </citation>
    <scope>NUCLEOTIDE SEQUENCE [LARGE SCALE GENOMIC DNA]</scope>
    <source>
        <strain evidence="8 10">UFV01</strain>
    </source>
</reference>
<evidence type="ECO:0000256" key="6">
    <source>
        <dbReference type="RuleBase" id="RU003815"/>
    </source>
</evidence>
<dbReference type="Pfam" id="PF00380">
    <property type="entry name" value="Ribosomal_S9"/>
    <property type="match status" value="1"/>
</dbReference>